<evidence type="ECO:0000256" key="5">
    <source>
        <dbReference type="ARBA" id="ARBA00022989"/>
    </source>
</evidence>
<dbReference type="PaxDb" id="584708-Apau_2032"/>
<keyword evidence="2" id="KW-1003">Cell membrane</keyword>
<dbReference type="RefSeq" id="WP_006301681.1">
    <property type="nucleotide sequence ID" value="NZ_CM001022.1"/>
</dbReference>
<feature type="transmembrane region" description="Helical" evidence="12">
    <location>
        <begin position="296"/>
        <end position="318"/>
    </location>
</feature>
<evidence type="ECO:0000256" key="6">
    <source>
        <dbReference type="ARBA" id="ARBA00023136"/>
    </source>
</evidence>
<keyword evidence="5 12" id="KW-1133">Transmembrane helix</keyword>
<evidence type="ECO:0000313" key="16">
    <source>
        <dbReference type="Proteomes" id="UP000005096"/>
    </source>
</evidence>
<dbReference type="GO" id="GO:0005886">
    <property type="term" value="C:plasma membrane"/>
    <property type="evidence" value="ECO:0007669"/>
    <property type="project" value="UniProtKB-SubCell"/>
</dbReference>
<sequence length="693" mass="73222">MSNLTIKARLTLLGSGTVVLLSAMIGLVFFQSRSILTRQVDTGGLEVVRSNAREVDEYFHKLGIVALGMRDVAAELLETGKAVTDDDLESPMARFYRSCAKDLNIVDLYVGLESTGKVGTGGDWVEKPDYDARKRPWYTLAVQEDRVVLTAPYVDANTGKLVVTVAAPAKGADGRLLGVAGIDVDLETLSRIVTGYRIFGKGYGFLLDPQGLVLAHPVPELVMKENMAKAGSDVSPEMAAAGAKMLTGGEGYADYTFRGEEFRAFYAPTSHGFILALAFPKSELYALVASLALRQLAAGATVLLLLGVMLVLLAKSIVGPIHGVSQTLERIGRLDLTRDESLNWLTAQKAQKTEIGLMVRSLESLQEALRDSVRSIKDEADRTAASAESLAALSEESVASMEEVKASVDHVASLSESNSAALQQTNAGIEEVSSGASTAAHAASDGAEASGRTTSLSEEAVTQVNGVVTEMNTVGEKSRLSAERLRKVAESVSSISGFVATIRSIADQTNLLALNAAIEAARAGEAGRGFAVVAEEVRKLAEESAGAAKEVETLITSLQTDTKGSLEVTEESGKVLEGTIAKAHEAQAKLQEALAQIARVNDAMQNIAATSEEQAAASGEMAQGIDQATKSTIQVVETIESIRHSTEETAHASESVAQESQKLAEGAEHLKRLLARFVLDQAAGTIKSLGSGR</sequence>
<dbReference type="Gene3D" id="3.30.450.20">
    <property type="entry name" value="PAS domain"/>
    <property type="match status" value="2"/>
</dbReference>
<feature type="domain" description="Methyl-accepting transducer" evidence="13">
    <location>
        <begin position="393"/>
        <end position="629"/>
    </location>
</feature>
<evidence type="ECO:0000313" key="15">
    <source>
        <dbReference type="EMBL" id="EFQ24443.1"/>
    </source>
</evidence>
<feature type="coiled-coil region" evidence="10">
    <location>
        <begin position="576"/>
        <end position="610"/>
    </location>
</feature>
<dbReference type="SUPFAM" id="SSF103190">
    <property type="entry name" value="Sensory domain-like"/>
    <property type="match status" value="1"/>
</dbReference>
<dbReference type="SMART" id="SM00283">
    <property type="entry name" value="MA"/>
    <property type="match status" value="1"/>
</dbReference>
<dbReference type="SUPFAM" id="SSF58104">
    <property type="entry name" value="Methyl-accepting chemotaxis protein (MCP) signaling domain"/>
    <property type="match status" value="1"/>
</dbReference>
<evidence type="ECO:0000259" key="13">
    <source>
        <dbReference type="PROSITE" id="PS50111"/>
    </source>
</evidence>
<dbReference type="eggNOG" id="COG0840">
    <property type="taxonomic scope" value="Bacteria"/>
</dbReference>
<evidence type="ECO:0000256" key="12">
    <source>
        <dbReference type="SAM" id="Phobius"/>
    </source>
</evidence>
<dbReference type="InterPro" id="IPR003660">
    <property type="entry name" value="HAMP_dom"/>
</dbReference>
<dbReference type="PANTHER" id="PTHR32089:SF117">
    <property type="entry name" value="METHYL ACCEPTING SENSORY TRANSDUCER WITH CACHE_1 SMALL MOLECULE BINDING DOMAIN"/>
    <property type="match status" value="1"/>
</dbReference>
<evidence type="ECO:0000256" key="10">
    <source>
        <dbReference type="SAM" id="Coils"/>
    </source>
</evidence>
<feature type="region of interest" description="Disordered" evidence="11">
    <location>
        <begin position="432"/>
        <end position="457"/>
    </location>
</feature>
<dbReference type="PANTHER" id="PTHR32089">
    <property type="entry name" value="METHYL-ACCEPTING CHEMOTAXIS PROTEIN MCPB"/>
    <property type="match status" value="1"/>
</dbReference>
<dbReference type="Pfam" id="PF02743">
    <property type="entry name" value="dCache_1"/>
    <property type="match status" value="1"/>
</dbReference>
<dbReference type="CDD" id="cd12912">
    <property type="entry name" value="PDC2_MCP_like"/>
    <property type="match status" value="1"/>
</dbReference>
<keyword evidence="16" id="KW-1185">Reference proteome</keyword>
<dbReference type="CDD" id="cd12913">
    <property type="entry name" value="PDC1_MCP_like"/>
    <property type="match status" value="1"/>
</dbReference>
<dbReference type="InterPro" id="IPR033479">
    <property type="entry name" value="dCache_1"/>
</dbReference>
<accession>E3CXJ9</accession>
<evidence type="ECO:0000256" key="8">
    <source>
        <dbReference type="ARBA" id="ARBA00029447"/>
    </source>
</evidence>
<evidence type="ECO:0000259" key="14">
    <source>
        <dbReference type="PROSITE" id="PS50885"/>
    </source>
</evidence>
<dbReference type="STRING" id="584708.Apau_2032"/>
<keyword evidence="7 9" id="KW-0807">Transducer</keyword>
<dbReference type="Gene3D" id="1.10.287.950">
    <property type="entry name" value="Methyl-accepting chemotaxis protein"/>
    <property type="match status" value="1"/>
</dbReference>
<name>E3CXJ9_9BACT</name>
<evidence type="ECO:0000256" key="11">
    <source>
        <dbReference type="SAM" id="MobiDB-lite"/>
    </source>
</evidence>
<comment type="similarity">
    <text evidence="8">Belongs to the methyl-accepting chemotaxis (MCP) protein family.</text>
</comment>
<comment type="subcellular location">
    <subcellularLocation>
        <location evidence="1">Cell membrane</location>
        <topology evidence="1">Multi-pass membrane protein</topology>
    </subcellularLocation>
</comment>
<evidence type="ECO:0000256" key="9">
    <source>
        <dbReference type="PROSITE-ProRule" id="PRU00284"/>
    </source>
</evidence>
<evidence type="ECO:0000256" key="2">
    <source>
        <dbReference type="ARBA" id="ARBA00022475"/>
    </source>
</evidence>
<gene>
    <name evidence="15" type="ORF">Apau_2032</name>
</gene>
<protein>
    <submittedName>
        <fullName evidence="15">Methyl-accepting chemotaxis sensory transducer with Cache sensor</fullName>
    </submittedName>
</protein>
<proteinExistence type="inferred from homology"/>
<feature type="transmembrane region" description="Helical" evidence="12">
    <location>
        <begin position="12"/>
        <end position="30"/>
    </location>
</feature>
<evidence type="ECO:0000256" key="1">
    <source>
        <dbReference type="ARBA" id="ARBA00004651"/>
    </source>
</evidence>
<dbReference type="PROSITE" id="PS50885">
    <property type="entry name" value="HAMP"/>
    <property type="match status" value="1"/>
</dbReference>
<keyword evidence="4 12" id="KW-0812">Transmembrane</keyword>
<dbReference type="HOGENOM" id="CLU_000445_107_19_0"/>
<dbReference type="Proteomes" id="UP000005096">
    <property type="component" value="Chromosome"/>
</dbReference>
<dbReference type="PROSITE" id="PS50111">
    <property type="entry name" value="CHEMOTAXIS_TRANSDUC_2"/>
    <property type="match status" value="1"/>
</dbReference>
<dbReference type="GO" id="GO:0006935">
    <property type="term" value="P:chemotaxis"/>
    <property type="evidence" value="ECO:0007669"/>
    <property type="project" value="UniProtKB-KW"/>
</dbReference>
<feature type="compositionally biased region" description="Low complexity" evidence="11">
    <location>
        <begin position="433"/>
        <end position="451"/>
    </location>
</feature>
<organism evidence="15 16">
    <name type="scientific">Aminomonas paucivorans DSM 12260</name>
    <dbReference type="NCBI Taxonomy" id="584708"/>
    <lineage>
        <taxon>Bacteria</taxon>
        <taxon>Thermotogati</taxon>
        <taxon>Synergistota</taxon>
        <taxon>Synergistia</taxon>
        <taxon>Synergistales</taxon>
        <taxon>Synergistaceae</taxon>
        <taxon>Aminomonas</taxon>
    </lineage>
</organism>
<dbReference type="InterPro" id="IPR004089">
    <property type="entry name" value="MCPsignal_dom"/>
</dbReference>
<keyword evidence="6 12" id="KW-0472">Membrane</keyword>
<dbReference type="OrthoDB" id="1605at2"/>
<dbReference type="Pfam" id="PF00015">
    <property type="entry name" value="MCPsignal"/>
    <property type="match status" value="1"/>
</dbReference>
<dbReference type="InterPro" id="IPR029151">
    <property type="entry name" value="Sensor-like_sf"/>
</dbReference>
<dbReference type="GO" id="GO:0007165">
    <property type="term" value="P:signal transduction"/>
    <property type="evidence" value="ECO:0007669"/>
    <property type="project" value="UniProtKB-KW"/>
</dbReference>
<dbReference type="EMBL" id="CM001022">
    <property type="protein sequence ID" value="EFQ24443.1"/>
    <property type="molecule type" value="Genomic_DNA"/>
</dbReference>
<dbReference type="CDD" id="cd11386">
    <property type="entry name" value="MCP_signal"/>
    <property type="match status" value="1"/>
</dbReference>
<evidence type="ECO:0000256" key="7">
    <source>
        <dbReference type="ARBA" id="ARBA00023224"/>
    </source>
</evidence>
<dbReference type="AlphaFoldDB" id="E3CXJ9"/>
<evidence type="ECO:0000256" key="3">
    <source>
        <dbReference type="ARBA" id="ARBA00022500"/>
    </source>
</evidence>
<keyword evidence="10" id="KW-0175">Coiled coil</keyword>
<feature type="domain" description="HAMP" evidence="14">
    <location>
        <begin position="315"/>
        <end position="374"/>
    </location>
</feature>
<keyword evidence="3" id="KW-0145">Chemotaxis</keyword>
<evidence type="ECO:0000256" key="4">
    <source>
        <dbReference type="ARBA" id="ARBA00022692"/>
    </source>
</evidence>
<reference evidence="15 16" key="1">
    <citation type="journal article" date="2010" name="Stand. Genomic Sci.">
        <title>Non-contiguous finished genome sequence of Aminomonas paucivorans type strain (GLU-3).</title>
        <authorList>
            <person name="Pitluck S."/>
            <person name="Yasawong M."/>
            <person name="Held B."/>
            <person name="Lapidus A."/>
            <person name="Nolan M."/>
            <person name="Copeland A."/>
            <person name="Lucas S."/>
            <person name="Del Rio T.G."/>
            <person name="Tice H."/>
            <person name="Cheng J.F."/>
            <person name="Chertkov O."/>
            <person name="Goodwin L."/>
            <person name="Tapia R."/>
            <person name="Han C."/>
            <person name="Liolios K."/>
            <person name="Ivanova N."/>
            <person name="Mavromatis K."/>
            <person name="Ovchinnikova G."/>
            <person name="Pati A."/>
            <person name="Chen A."/>
            <person name="Palaniappan K."/>
            <person name="Land M."/>
            <person name="Hauser L."/>
            <person name="Chang Y.J."/>
            <person name="Jeffries C.D."/>
            <person name="Pukall R."/>
            <person name="Spring S."/>
            <person name="Rohde M."/>
            <person name="Sikorski J."/>
            <person name="Goker M."/>
            <person name="Woyke T."/>
            <person name="Bristow J."/>
            <person name="Eisen J.A."/>
            <person name="Markowitz V."/>
            <person name="Hugenholtz P."/>
            <person name="Kyrpides N.C."/>
            <person name="Klenk H.P."/>
        </authorList>
    </citation>
    <scope>NUCLEOTIDE SEQUENCE [LARGE SCALE GENOMIC DNA]</scope>
    <source>
        <strain evidence="15 16">DSM 12260</strain>
    </source>
</reference>